<evidence type="ECO:0000259" key="4">
    <source>
        <dbReference type="PROSITE" id="PS50862"/>
    </source>
</evidence>
<dbReference type="PANTHER" id="PTHR42918">
    <property type="entry name" value="LYSYL-TRNA SYNTHETASE"/>
    <property type="match status" value="1"/>
</dbReference>
<dbReference type="Pfam" id="PF00152">
    <property type="entry name" value="tRNA-synt_2"/>
    <property type="match status" value="1"/>
</dbReference>
<dbReference type="InterPro" id="IPR006195">
    <property type="entry name" value="aa-tRNA-synth_II"/>
</dbReference>
<dbReference type="GO" id="GO:0005829">
    <property type="term" value="C:cytosol"/>
    <property type="evidence" value="ECO:0007669"/>
    <property type="project" value="TreeGrafter"/>
</dbReference>
<evidence type="ECO:0000256" key="2">
    <source>
        <dbReference type="ARBA" id="ARBA00022741"/>
    </source>
</evidence>
<dbReference type="PRINTS" id="PR00982">
    <property type="entry name" value="TRNASYNTHLYS"/>
</dbReference>
<dbReference type="InterPro" id="IPR004525">
    <property type="entry name" value="EpmA"/>
</dbReference>
<evidence type="ECO:0000256" key="1">
    <source>
        <dbReference type="ARBA" id="ARBA00022598"/>
    </source>
</evidence>
<name>A0A4R9GB32_9LEPT</name>
<keyword evidence="6" id="KW-1185">Reference proteome</keyword>
<gene>
    <name evidence="5" type="primary">genX</name>
    <name evidence="5" type="ORF">EHO60_12425</name>
</gene>
<sequence>MNLTSRTTMEARARFLKSVRDFFSSENFLEIDTPCLKKVPGMEPHLDPFSVRSPSGQESGYLITSPEYSLKQALSAGLEKVYEISHTFRSGEKGSRFHTAEFLMLEFYRTRIDLNGLMDLTENFLRAVDLNRILGSGEKKIPRRSVRELLKTIAGCDWDRSSLEEKIVASSLTRLPLEELEYEDCFYLVFLNFVEPSLPSEFQFLYDYPPEMAALARIEDGCAKRFETYFGSLELGNGFFELSDPTEQRLRFSSERKLREKLGKEAFPIDEEFLGALDQGLPACSGNAIGLDRLFLTLQGEETLARVSPYWARLDR</sequence>
<evidence type="ECO:0000313" key="5">
    <source>
        <dbReference type="EMBL" id="TGK08841.1"/>
    </source>
</evidence>
<evidence type="ECO:0000256" key="3">
    <source>
        <dbReference type="ARBA" id="ARBA00022840"/>
    </source>
</evidence>
<dbReference type="PANTHER" id="PTHR42918:SF6">
    <property type="entry name" value="ELONGATION FACTOR P--(R)-BETA-LYSINE LIGASE"/>
    <property type="match status" value="1"/>
</dbReference>
<dbReference type="InterPro" id="IPR004364">
    <property type="entry name" value="Aa-tRNA-synt_II"/>
</dbReference>
<comment type="caution">
    <text evidence="5">The sequence shown here is derived from an EMBL/GenBank/DDBJ whole genome shotgun (WGS) entry which is preliminary data.</text>
</comment>
<protein>
    <submittedName>
        <fullName evidence="5">EF-P lysine aminoacylase GenX</fullName>
    </submittedName>
</protein>
<feature type="domain" description="Aminoacyl-transfer RNA synthetases class-II family profile" evidence="4">
    <location>
        <begin position="12"/>
        <end position="309"/>
    </location>
</feature>
<dbReference type="InterPro" id="IPR045864">
    <property type="entry name" value="aa-tRNA-synth_II/BPL/LPL"/>
</dbReference>
<dbReference type="AlphaFoldDB" id="A0A4R9GB32"/>
<proteinExistence type="predicted"/>
<dbReference type="Proteomes" id="UP000298458">
    <property type="component" value="Unassembled WGS sequence"/>
</dbReference>
<accession>A0A4R9GB32</accession>
<organism evidence="5 6">
    <name type="scientific">Leptospira fletcheri</name>
    <dbReference type="NCBI Taxonomy" id="2484981"/>
    <lineage>
        <taxon>Bacteria</taxon>
        <taxon>Pseudomonadati</taxon>
        <taxon>Spirochaetota</taxon>
        <taxon>Spirochaetia</taxon>
        <taxon>Leptospirales</taxon>
        <taxon>Leptospiraceae</taxon>
        <taxon>Leptospira</taxon>
    </lineage>
</organism>
<dbReference type="GO" id="GO:0000049">
    <property type="term" value="F:tRNA binding"/>
    <property type="evidence" value="ECO:0007669"/>
    <property type="project" value="TreeGrafter"/>
</dbReference>
<dbReference type="GO" id="GO:0004824">
    <property type="term" value="F:lysine-tRNA ligase activity"/>
    <property type="evidence" value="ECO:0007669"/>
    <property type="project" value="InterPro"/>
</dbReference>
<dbReference type="NCBIfam" id="TIGR00462">
    <property type="entry name" value="genX"/>
    <property type="match status" value="1"/>
</dbReference>
<reference evidence="5" key="1">
    <citation type="journal article" date="2019" name="PLoS Negl. Trop. Dis.">
        <title>Revisiting the worldwide diversity of Leptospira species in the environment.</title>
        <authorList>
            <person name="Vincent A.T."/>
            <person name="Schiettekatte O."/>
            <person name="Bourhy P."/>
            <person name="Veyrier F.J."/>
            <person name="Picardeau M."/>
        </authorList>
    </citation>
    <scope>NUCLEOTIDE SEQUENCE [LARGE SCALE GENOMIC DNA]</scope>
    <source>
        <strain evidence="5">SSW15</strain>
    </source>
</reference>
<dbReference type="GO" id="GO:0005524">
    <property type="term" value="F:ATP binding"/>
    <property type="evidence" value="ECO:0007669"/>
    <property type="project" value="UniProtKB-KW"/>
</dbReference>
<keyword evidence="3" id="KW-0067">ATP-binding</keyword>
<keyword evidence="1" id="KW-0436">Ligase</keyword>
<dbReference type="OrthoDB" id="9802326at2"/>
<dbReference type="GO" id="GO:0006430">
    <property type="term" value="P:lysyl-tRNA aminoacylation"/>
    <property type="evidence" value="ECO:0007669"/>
    <property type="project" value="InterPro"/>
</dbReference>
<keyword evidence="2" id="KW-0547">Nucleotide-binding</keyword>
<dbReference type="PROSITE" id="PS50862">
    <property type="entry name" value="AA_TRNA_LIGASE_II"/>
    <property type="match status" value="1"/>
</dbReference>
<dbReference type="SUPFAM" id="SSF55681">
    <property type="entry name" value="Class II aaRS and biotin synthetases"/>
    <property type="match status" value="1"/>
</dbReference>
<dbReference type="EMBL" id="RQET01000009">
    <property type="protein sequence ID" value="TGK08841.1"/>
    <property type="molecule type" value="Genomic_DNA"/>
</dbReference>
<evidence type="ECO:0000313" key="6">
    <source>
        <dbReference type="Proteomes" id="UP000298458"/>
    </source>
</evidence>
<dbReference type="InterPro" id="IPR018149">
    <property type="entry name" value="Lys-tRNA-synth_II_C"/>
</dbReference>
<dbReference type="Gene3D" id="3.30.930.10">
    <property type="entry name" value="Bira Bifunctional Protein, Domain 2"/>
    <property type="match status" value="1"/>
</dbReference>